<name>A0A5B8S6R8_9SPHN</name>
<reference evidence="1 2" key="1">
    <citation type="journal article" date="2013" name="J. Microbiol. Biotechnol.">
        <title>Novosphingobium ginsenosidimutans sp. nov., with the ability to convert ginsenoside.</title>
        <authorList>
            <person name="Kim J.K."/>
            <person name="He D."/>
            <person name="Liu Q.M."/>
            <person name="Park H.Y."/>
            <person name="Jung M.S."/>
            <person name="Yoon M.H."/>
            <person name="Kim S.C."/>
            <person name="Im W.T."/>
        </authorList>
    </citation>
    <scope>NUCLEOTIDE SEQUENCE [LARGE SCALE GENOMIC DNA]</scope>
    <source>
        <strain evidence="1 2">FW-6</strain>
    </source>
</reference>
<dbReference type="OrthoDB" id="32096at165696"/>
<dbReference type="AlphaFoldDB" id="A0A5B8S6R8"/>
<sequence length="173" mass="17642">MPDPGLLDVLRRSGGVVAIARQLDIAPPMALAAATALLPLVRAGFRRDVEQADNRSAGLTSQLEWLEELGGGAMASAVLQNDQAGPHLGEAIVARIFGPGLTQQVVAAAAAQSELPSEIVAQVLPLLAMLSGGYVSARAGHMSEADRLAELGPLLDLAGAPNPLDALIGSADD</sequence>
<accession>A0A5B8S6R8</accession>
<dbReference type="RefSeq" id="WP_147091378.1">
    <property type="nucleotide sequence ID" value="NZ_BAABJD010000002.1"/>
</dbReference>
<dbReference type="KEGG" id="ngf:FRF71_14790"/>
<dbReference type="EMBL" id="CP042345">
    <property type="protein sequence ID" value="QEA17299.1"/>
    <property type="molecule type" value="Genomic_DNA"/>
</dbReference>
<dbReference type="Proteomes" id="UP000321172">
    <property type="component" value="Chromosome"/>
</dbReference>
<gene>
    <name evidence="1" type="ORF">FRF71_14790</name>
</gene>
<evidence type="ECO:0000313" key="1">
    <source>
        <dbReference type="EMBL" id="QEA17299.1"/>
    </source>
</evidence>
<evidence type="ECO:0000313" key="2">
    <source>
        <dbReference type="Proteomes" id="UP000321172"/>
    </source>
</evidence>
<organism evidence="1 2">
    <name type="scientific">Novosphingobium ginsenosidimutans</name>
    <dbReference type="NCBI Taxonomy" id="1176536"/>
    <lineage>
        <taxon>Bacteria</taxon>
        <taxon>Pseudomonadati</taxon>
        <taxon>Pseudomonadota</taxon>
        <taxon>Alphaproteobacteria</taxon>
        <taxon>Sphingomonadales</taxon>
        <taxon>Sphingomonadaceae</taxon>
        <taxon>Novosphingobium</taxon>
    </lineage>
</organism>
<keyword evidence="2" id="KW-1185">Reference proteome</keyword>
<proteinExistence type="predicted"/>
<protein>
    <submittedName>
        <fullName evidence="1">DUF937 domain-containing protein</fullName>
    </submittedName>
</protein>